<name>A0A8J2UF79_9BACT</name>
<dbReference type="RefSeq" id="WP_188933857.1">
    <property type="nucleotide sequence ID" value="NZ_BMJC01000003.1"/>
</dbReference>
<accession>A0A8J2UF79</accession>
<dbReference type="Proteomes" id="UP000607559">
    <property type="component" value="Unassembled WGS sequence"/>
</dbReference>
<comment type="caution">
    <text evidence="1">The sequence shown here is derived from an EMBL/GenBank/DDBJ whole genome shotgun (WGS) entry which is preliminary data.</text>
</comment>
<evidence type="ECO:0000313" key="1">
    <source>
        <dbReference type="EMBL" id="GGB08058.1"/>
    </source>
</evidence>
<organism evidence="1 2">
    <name type="scientific">Puia dinghuensis</name>
    <dbReference type="NCBI Taxonomy" id="1792502"/>
    <lineage>
        <taxon>Bacteria</taxon>
        <taxon>Pseudomonadati</taxon>
        <taxon>Bacteroidota</taxon>
        <taxon>Chitinophagia</taxon>
        <taxon>Chitinophagales</taxon>
        <taxon>Chitinophagaceae</taxon>
        <taxon>Puia</taxon>
    </lineage>
</organism>
<proteinExistence type="predicted"/>
<evidence type="ECO:0000313" key="2">
    <source>
        <dbReference type="Proteomes" id="UP000607559"/>
    </source>
</evidence>
<gene>
    <name evidence="1" type="ORF">GCM10011511_34500</name>
</gene>
<reference evidence="1" key="2">
    <citation type="submission" date="2020-09" db="EMBL/GenBank/DDBJ databases">
        <authorList>
            <person name="Sun Q."/>
            <person name="Zhou Y."/>
        </authorList>
    </citation>
    <scope>NUCLEOTIDE SEQUENCE</scope>
    <source>
        <strain evidence="1">CGMCC 1.15448</strain>
    </source>
</reference>
<sequence length="73" mass="8372">MKAIKLKKDGTPDLRQFPKAVRDMIKAEQSRKATNEMDLIRQILEKDSITMDDLNRMKQVGTHSVFQVKVNAA</sequence>
<reference evidence="1" key="1">
    <citation type="journal article" date="2014" name="Int. J. Syst. Evol. Microbiol.">
        <title>Complete genome sequence of Corynebacterium casei LMG S-19264T (=DSM 44701T), isolated from a smear-ripened cheese.</title>
        <authorList>
            <consortium name="US DOE Joint Genome Institute (JGI-PGF)"/>
            <person name="Walter F."/>
            <person name="Albersmeier A."/>
            <person name="Kalinowski J."/>
            <person name="Ruckert C."/>
        </authorList>
    </citation>
    <scope>NUCLEOTIDE SEQUENCE</scope>
    <source>
        <strain evidence="1">CGMCC 1.15448</strain>
    </source>
</reference>
<protein>
    <submittedName>
        <fullName evidence="1">Uncharacterized protein</fullName>
    </submittedName>
</protein>
<dbReference type="EMBL" id="BMJC01000003">
    <property type="protein sequence ID" value="GGB08058.1"/>
    <property type="molecule type" value="Genomic_DNA"/>
</dbReference>
<dbReference type="AlphaFoldDB" id="A0A8J2UF79"/>
<keyword evidence="2" id="KW-1185">Reference proteome</keyword>